<dbReference type="InterPro" id="IPR002355">
    <property type="entry name" value="Cu_oxidase_Cu_BS"/>
</dbReference>
<feature type="domain" description="Plastocyanin-like" evidence="9">
    <location>
        <begin position="363"/>
        <end position="486"/>
    </location>
</feature>
<keyword evidence="5" id="KW-1015">Disulfide bond</keyword>
<feature type="domain" description="Plastocyanin-like" evidence="10">
    <location>
        <begin position="34"/>
        <end position="151"/>
    </location>
</feature>
<dbReference type="InterPro" id="IPR033138">
    <property type="entry name" value="Cu_oxidase_CS"/>
</dbReference>
<keyword evidence="12" id="KW-1185">Reference proteome</keyword>
<feature type="signal peptide" evidence="7">
    <location>
        <begin position="1"/>
        <end position="22"/>
    </location>
</feature>
<feature type="domain" description="Plastocyanin-like" evidence="8">
    <location>
        <begin position="163"/>
        <end position="307"/>
    </location>
</feature>
<protein>
    <submittedName>
        <fullName evidence="11">Laccase</fullName>
    </submittedName>
</protein>
<dbReference type="InterPro" id="IPR001117">
    <property type="entry name" value="Cu-oxidase_2nd"/>
</dbReference>
<evidence type="ECO:0000256" key="5">
    <source>
        <dbReference type="ARBA" id="ARBA00023157"/>
    </source>
</evidence>
<dbReference type="PANTHER" id="PTHR11709">
    <property type="entry name" value="MULTI-COPPER OXIDASE"/>
    <property type="match status" value="1"/>
</dbReference>
<dbReference type="Pfam" id="PF00394">
    <property type="entry name" value="Cu-oxidase"/>
    <property type="match status" value="1"/>
</dbReference>
<dbReference type="InterPro" id="IPR011706">
    <property type="entry name" value="Cu-oxidase_C"/>
</dbReference>
<keyword evidence="2" id="KW-0479">Metal-binding</keyword>
<keyword evidence="6" id="KW-0325">Glycoprotein</keyword>
<evidence type="ECO:0000259" key="9">
    <source>
        <dbReference type="Pfam" id="PF07731"/>
    </source>
</evidence>
<keyword evidence="3" id="KW-0560">Oxidoreductase</keyword>
<dbReference type="Pfam" id="PF07731">
    <property type="entry name" value="Cu-oxidase_2"/>
    <property type="match status" value="1"/>
</dbReference>
<evidence type="ECO:0000256" key="7">
    <source>
        <dbReference type="SAM" id="SignalP"/>
    </source>
</evidence>
<feature type="chain" id="PRO_5040185883" evidence="7">
    <location>
        <begin position="23"/>
        <end position="526"/>
    </location>
</feature>
<evidence type="ECO:0000256" key="6">
    <source>
        <dbReference type="ARBA" id="ARBA00023180"/>
    </source>
</evidence>
<comment type="caution">
    <text evidence="11">The sequence shown here is derived from an EMBL/GenBank/DDBJ whole genome shotgun (WGS) entry which is preliminary data.</text>
</comment>
<dbReference type="InterPro" id="IPR011707">
    <property type="entry name" value="Cu-oxidase-like_N"/>
</dbReference>
<gene>
    <name evidence="11" type="ORF">BDZ94DRAFT_1312513</name>
</gene>
<sequence length="526" mass="58254">MYSSSLTRRSLVVACMLASVLAINRTYELTLTNEFIQPDGFNRSSVLANRKFPGPLISAYKNDRLKVNIVNRLTNITMAQGTSIHWHGLFQNKTASQDGVAWITQCPISPGEDFLYDFNVGEQAGTFWYHSHVTTQYCDGLRGPLVVYDKEDPHGLMYDVDDESTIITLGDWLHLPSPQGWRDFENPQSTVINGLGRLPNNTDTPLTVVGVDLGRRYRFRIINTACISSFNFSIDHHKLTVIEADGIETHPITVDVLPIYAGQRYSVVVQANQKVDNYWIRAIPQFVGVQPVNETGVNAAILRYNGSESVEPQSLQNGTESLLEQDLVPWVSSDLASRNPDMSINLEIGHSGHDFTINNKTFRPPSIPVLLQILNGTLDPLSVMPNGSVIVLPRNKLISVSIPGGLVNAPHPFHLHGHSFEVIRSAGSNVTNLINPPIRDVVNTGLRGDNVTILFRTDNPGPWIFHCHIDYHLEAGLAVVFAEDPEGQRSGPDAVGTPPDWEALCPKWNSLKNGTQYSVNDDLVQP</sequence>
<reference evidence="11" key="1">
    <citation type="submission" date="2020-11" db="EMBL/GenBank/DDBJ databases">
        <authorList>
            <consortium name="DOE Joint Genome Institute"/>
            <person name="Ahrendt S."/>
            <person name="Riley R."/>
            <person name="Andreopoulos W."/>
            <person name="Labutti K."/>
            <person name="Pangilinan J."/>
            <person name="Ruiz-Duenas F.J."/>
            <person name="Barrasa J.M."/>
            <person name="Sanchez-Garcia M."/>
            <person name="Camarero S."/>
            <person name="Miyauchi S."/>
            <person name="Serrano A."/>
            <person name="Linde D."/>
            <person name="Babiker R."/>
            <person name="Drula E."/>
            <person name="Ayuso-Fernandez I."/>
            <person name="Pacheco R."/>
            <person name="Padilla G."/>
            <person name="Ferreira P."/>
            <person name="Barriuso J."/>
            <person name="Kellner H."/>
            <person name="Castanera R."/>
            <person name="Alfaro M."/>
            <person name="Ramirez L."/>
            <person name="Pisabarro A.G."/>
            <person name="Kuo A."/>
            <person name="Tritt A."/>
            <person name="Lipzen A."/>
            <person name="He G."/>
            <person name="Yan M."/>
            <person name="Ng V."/>
            <person name="Cullen D."/>
            <person name="Martin F."/>
            <person name="Rosso M.-N."/>
            <person name="Henrissat B."/>
            <person name="Hibbett D."/>
            <person name="Martinez A.T."/>
            <person name="Grigoriev I.V."/>
        </authorList>
    </citation>
    <scope>NUCLEOTIDE SEQUENCE</scope>
    <source>
        <strain evidence="11">CBS 247.69</strain>
    </source>
</reference>
<dbReference type="GO" id="GO:0005507">
    <property type="term" value="F:copper ion binding"/>
    <property type="evidence" value="ECO:0007669"/>
    <property type="project" value="InterPro"/>
</dbReference>
<dbReference type="OrthoDB" id="2121828at2759"/>
<evidence type="ECO:0000256" key="1">
    <source>
        <dbReference type="ARBA" id="ARBA00010609"/>
    </source>
</evidence>
<dbReference type="AlphaFoldDB" id="A0A9P5XYX5"/>
<name>A0A9P5XYX5_9AGAR</name>
<accession>A0A9P5XYX5</accession>
<dbReference type="SUPFAM" id="SSF49503">
    <property type="entry name" value="Cupredoxins"/>
    <property type="match status" value="3"/>
</dbReference>
<evidence type="ECO:0000256" key="3">
    <source>
        <dbReference type="ARBA" id="ARBA00023002"/>
    </source>
</evidence>
<dbReference type="EMBL" id="MU150319">
    <property type="protein sequence ID" value="KAF9459315.1"/>
    <property type="molecule type" value="Genomic_DNA"/>
</dbReference>
<dbReference type="InterPro" id="IPR008972">
    <property type="entry name" value="Cupredoxin"/>
</dbReference>
<evidence type="ECO:0000313" key="11">
    <source>
        <dbReference type="EMBL" id="KAF9459315.1"/>
    </source>
</evidence>
<dbReference type="GO" id="GO:0016491">
    <property type="term" value="F:oxidoreductase activity"/>
    <property type="evidence" value="ECO:0007669"/>
    <property type="project" value="UniProtKB-KW"/>
</dbReference>
<dbReference type="PANTHER" id="PTHR11709:SF511">
    <property type="entry name" value="LACCASE"/>
    <property type="match status" value="1"/>
</dbReference>
<evidence type="ECO:0000259" key="8">
    <source>
        <dbReference type="Pfam" id="PF00394"/>
    </source>
</evidence>
<evidence type="ECO:0000256" key="4">
    <source>
        <dbReference type="ARBA" id="ARBA00023008"/>
    </source>
</evidence>
<dbReference type="CDD" id="cd13903">
    <property type="entry name" value="CuRO_3_Tv-LCC_like"/>
    <property type="match status" value="1"/>
</dbReference>
<keyword evidence="7" id="KW-0732">Signal</keyword>
<dbReference type="PROSITE" id="PS00080">
    <property type="entry name" value="MULTICOPPER_OXIDASE2"/>
    <property type="match status" value="1"/>
</dbReference>
<dbReference type="Proteomes" id="UP000807353">
    <property type="component" value="Unassembled WGS sequence"/>
</dbReference>
<evidence type="ECO:0000313" key="12">
    <source>
        <dbReference type="Proteomes" id="UP000807353"/>
    </source>
</evidence>
<evidence type="ECO:0000256" key="2">
    <source>
        <dbReference type="ARBA" id="ARBA00022723"/>
    </source>
</evidence>
<organism evidence="11 12">
    <name type="scientific">Collybia nuda</name>
    <dbReference type="NCBI Taxonomy" id="64659"/>
    <lineage>
        <taxon>Eukaryota</taxon>
        <taxon>Fungi</taxon>
        <taxon>Dikarya</taxon>
        <taxon>Basidiomycota</taxon>
        <taxon>Agaricomycotina</taxon>
        <taxon>Agaricomycetes</taxon>
        <taxon>Agaricomycetidae</taxon>
        <taxon>Agaricales</taxon>
        <taxon>Tricholomatineae</taxon>
        <taxon>Clitocybaceae</taxon>
        <taxon>Collybia</taxon>
    </lineage>
</organism>
<dbReference type="Pfam" id="PF07732">
    <property type="entry name" value="Cu-oxidase_3"/>
    <property type="match status" value="1"/>
</dbReference>
<evidence type="ECO:0000259" key="10">
    <source>
        <dbReference type="Pfam" id="PF07732"/>
    </source>
</evidence>
<keyword evidence="4" id="KW-0186">Copper</keyword>
<comment type="similarity">
    <text evidence="1">Belongs to the multicopper oxidase family.</text>
</comment>
<dbReference type="InterPro" id="IPR045087">
    <property type="entry name" value="Cu-oxidase_fam"/>
</dbReference>
<proteinExistence type="inferred from homology"/>
<dbReference type="PROSITE" id="PS00079">
    <property type="entry name" value="MULTICOPPER_OXIDASE1"/>
    <property type="match status" value="2"/>
</dbReference>
<dbReference type="Gene3D" id="2.60.40.420">
    <property type="entry name" value="Cupredoxins - blue copper proteins"/>
    <property type="match status" value="3"/>
</dbReference>
<dbReference type="FunFam" id="2.60.40.420:FF:000045">
    <property type="entry name" value="Laccase 2"/>
    <property type="match status" value="1"/>
</dbReference>